<keyword evidence="3" id="KW-0812">Transmembrane</keyword>
<keyword evidence="7" id="KW-0472">Membrane</keyword>
<dbReference type="PANTHER" id="PTHR48063">
    <property type="entry name" value="LRR RECEPTOR-LIKE KINASE"/>
    <property type="match status" value="1"/>
</dbReference>
<dbReference type="Gene3D" id="3.80.10.10">
    <property type="entry name" value="Ribonuclease Inhibitor"/>
    <property type="match status" value="1"/>
</dbReference>
<evidence type="ECO:0000256" key="1">
    <source>
        <dbReference type="ARBA" id="ARBA00004479"/>
    </source>
</evidence>
<evidence type="ECO:0000256" key="2">
    <source>
        <dbReference type="ARBA" id="ARBA00022614"/>
    </source>
</evidence>
<protein>
    <recommendedName>
        <fullName evidence="10">Leucine-rich repeat-containing N-terminal plant-type domain-containing protein</fullName>
    </recommendedName>
</protein>
<keyword evidence="6" id="KW-1133">Transmembrane helix</keyword>
<evidence type="ECO:0000256" key="9">
    <source>
        <dbReference type="SAM" id="SignalP"/>
    </source>
</evidence>
<evidence type="ECO:0000256" key="8">
    <source>
        <dbReference type="ARBA" id="ARBA00023180"/>
    </source>
</evidence>
<organism evidence="11 12">
    <name type="scientific">Zingiber officinale</name>
    <name type="common">Ginger</name>
    <name type="synonym">Amomum zingiber</name>
    <dbReference type="NCBI Taxonomy" id="94328"/>
    <lineage>
        <taxon>Eukaryota</taxon>
        <taxon>Viridiplantae</taxon>
        <taxon>Streptophyta</taxon>
        <taxon>Embryophyta</taxon>
        <taxon>Tracheophyta</taxon>
        <taxon>Spermatophyta</taxon>
        <taxon>Magnoliopsida</taxon>
        <taxon>Liliopsida</taxon>
        <taxon>Zingiberales</taxon>
        <taxon>Zingiberaceae</taxon>
        <taxon>Zingiber</taxon>
    </lineage>
</organism>
<feature type="domain" description="Leucine-rich repeat-containing N-terminal plant-type" evidence="10">
    <location>
        <begin position="38"/>
        <end position="73"/>
    </location>
</feature>
<keyword evidence="12" id="KW-1185">Reference proteome</keyword>
<evidence type="ECO:0000256" key="6">
    <source>
        <dbReference type="ARBA" id="ARBA00022989"/>
    </source>
</evidence>
<evidence type="ECO:0000256" key="5">
    <source>
        <dbReference type="ARBA" id="ARBA00022737"/>
    </source>
</evidence>
<keyword evidence="5" id="KW-0677">Repeat</keyword>
<dbReference type="AlphaFoldDB" id="A0A8J5G4N8"/>
<comment type="subcellular location">
    <subcellularLocation>
        <location evidence="1">Membrane</location>
        <topology evidence="1">Single-pass type I membrane protein</topology>
    </subcellularLocation>
</comment>
<dbReference type="EMBL" id="JACMSC010000011">
    <property type="protein sequence ID" value="KAG6500340.1"/>
    <property type="molecule type" value="Genomic_DNA"/>
</dbReference>
<keyword evidence="2" id="KW-0433">Leucine-rich repeat</keyword>
<name>A0A8J5G4N8_ZINOF</name>
<dbReference type="GO" id="GO:0016020">
    <property type="term" value="C:membrane"/>
    <property type="evidence" value="ECO:0007669"/>
    <property type="project" value="UniProtKB-SubCell"/>
</dbReference>
<dbReference type="Pfam" id="PF08263">
    <property type="entry name" value="LRRNT_2"/>
    <property type="match status" value="1"/>
</dbReference>
<evidence type="ECO:0000256" key="4">
    <source>
        <dbReference type="ARBA" id="ARBA00022729"/>
    </source>
</evidence>
<keyword evidence="4 9" id="KW-0732">Signal</keyword>
<feature type="chain" id="PRO_5035183123" description="Leucine-rich repeat-containing N-terminal plant-type domain-containing protein" evidence="9">
    <location>
        <begin position="22"/>
        <end position="173"/>
    </location>
</feature>
<comment type="caution">
    <text evidence="11">The sequence shown here is derived from an EMBL/GenBank/DDBJ whole genome shotgun (WGS) entry which is preliminary data.</text>
</comment>
<evidence type="ECO:0000313" key="12">
    <source>
        <dbReference type="Proteomes" id="UP000734854"/>
    </source>
</evidence>
<evidence type="ECO:0000256" key="7">
    <source>
        <dbReference type="ARBA" id="ARBA00023136"/>
    </source>
</evidence>
<accession>A0A8J5G4N8</accession>
<reference evidence="11 12" key="1">
    <citation type="submission" date="2020-08" db="EMBL/GenBank/DDBJ databases">
        <title>Plant Genome Project.</title>
        <authorList>
            <person name="Zhang R.-G."/>
        </authorList>
    </citation>
    <scope>NUCLEOTIDE SEQUENCE [LARGE SCALE GENOMIC DNA]</scope>
    <source>
        <tissue evidence="11">Rhizome</tissue>
    </source>
</reference>
<gene>
    <name evidence="11" type="ORF">ZIOFF_040184</name>
</gene>
<feature type="signal peptide" evidence="9">
    <location>
        <begin position="1"/>
        <end position="21"/>
    </location>
</feature>
<proteinExistence type="predicted"/>
<evidence type="ECO:0000313" key="11">
    <source>
        <dbReference type="EMBL" id="KAG6500340.1"/>
    </source>
</evidence>
<sequence length="173" mass="19703">MPPHSFYFPLMLCWLMSLAFSFKEAAVATPTVGCSEVERDALLAFKANVKDPSRRLASWSPRIDCCKWSGVVCRVNIGCESNCPSFGLALRSFLFEFLDLNYVNLSRVSQSWLSDVNMVPSLQELYLEECDLNCIPSSFTSHLNLTSLVFRFASQEETFHCFLVLQIEELQFD</sequence>
<keyword evidence="8" id="KW-0325">Glycoprotein</keyword>
<dbReference type="Proteomes" id="UP000734854">
    <property type="component" value="Unassembled WGS sequence"/>
</dbReference>
<dbReference type="InterPro" id="IPR013210">
    <property type="entry name" value="LRR_N_plant-typ"/>
</dbReference>
<evidence type="ECO:0000259" key="10">
    <source>
        <dbReference type="Pfam" id="PF08263"/>
    </source>
</evidence>
<dbReference type="InterPro" id="IPR046956">
    <property type="entry name" value="RLP23-like"/>
</dbReference>
<dbReference type="SUPFAM" id="SSF52058">
    <property type="entry name" value="L domain-like"/>
    <property type="match status" value="1"/>
</dbReference>
<dbReference type="InterPro" id="IPR032675">
    <property type="entry name" value="LRR_dom_sf"/>
</dbReference>
<evidence type="ECO:0000256" key="3">
    <source>
        <dbReference type="ARBA" id="ARBA00022692"/>
    </source>
</evidence>